<organism evidence="2 3">
    <name type="scientific">Nocardioides luteus</name>
    <dbReference type="NCBI Taxonomy" id="1844"/>
    <lineage>
        <taxon>Bacteria</taxon>
        <taxon>Bacillati</taxon>
        <taxon>Actinomycetota</taxon>
        <taxon>Actinomycetes</taxon>
        <taxon>Propionibacteriales</taxon>
        <taxon>Nocardioidaceae</taxon>
        <taxon>Nocardioides</taxon>
    </lineage>
</organism>
<evidence type="ECO:0000313" key="2">
    <source>
        <dbReference type="EMBL" id="OIJ25938.1"/>
    </source>
</evidence>
<dbReference type="STRING" id="1844.UG56_015280"/>
<dbReference type="RefSeq" id="WP_071327107.1">
    <property type="nucleotide sequence ID" value="NZ_JZDQ02000020.1"/>
</dbReference>
<dbReference type="OrthoDB" id="8966183at2"/>
<accession>A0A1J4N326</accession>
<dbReference type="PRINTS" id="PR00598">
    <property type="entry name" value="HTHMARR"/>
</dbReference>
<dbReference type="Gene3D" id="1.10.10.10">
    <property type="entry name" value="Winged helix-like DNA-binding domain superfamily/Winged helix DNA-binding domain"/>
    <property type="match status" value="1"/>
</dbReference>
<evidence type="ECO:0000313" key="3">
    <source>
        <dbReference type="Proteomes" id="UP000033772"/>
    </source>
</evidence>
<dbReference type="Pfam" id="PF12802">
    <property type="entry name" value="MarR_2"/>
    <property type="match status" value="1"/>
</dbReference>
<dbReference type="InterPro" id="IPR036388">
    <property type="entry name" value="WH-like_DNA-bd_sf"/>
</dbReference>
<dbReference type="SMART" id="SM00347">
    <property type="entry name" value="HTH_MARR"/>
    <property type="match status" value="1"/>
</dbReference>
<feature type="domain" description="HTH marR-type" evidence="1">
    <location>
        <begin position="8"/>
        <end position="139"/>
    </location>
</feature>
<dbReference type="PANTHER" id="PTHR39515">
    <property type="entry name" value="CONSERVED PROTEIN"/>
    <property type="match status" value="1"/>
</dbReference>
<evidence type="ECO:0000259" key="1">
    <source>
        <dbReference type="PROSITE" id="PS50995"/>
    </source>
</evidence>
<dbReference type="GO" id="GO:0003700">
    <property type="term" value="F:DNA-binding transcription factor activity"/>
    <property type="evidence" value="ECO:0007669"/>
    <property type="project" value="InterPro"/>
</dbReference>
<dbReference type="PANTHER" id="PTHR39515:SF2">
    <property type="entry name" value="HTH-TYPE TRANSCRIPTIONAL REGULATOR RV0880"/>
    <property type="match status" value="1"/>
</dbReference>
<dbReference type="InterPro" id="IPR036390">
    <property type="entry name" value="WH_DNA-bd_sf"/>
</dbReference>
<keyword evidence="3" id="KW-1185">Reference proteome</keyword>
<reference evidence="2" key="1">
    <citation type="submission" date="2016-10" db="EMBL/GenBank/DDBJ databases">
        <title>Draft Genome Sequence of Nocardioides luteus Strain BAFB, an Alkane-Degrading Bacterium Isolated from JP-7 Polluted Soil.</title>
        <authorList>
            <person name="Brown L."/>
            <person name="Ruiz O.N."/>
            <person name="Gunasekera T."/>
        </authorList>
    </citation>
    <scope>NUCLEOTIDE SEQUENCE [LARGE SCALE GENOMIC DNA]</scope>
    <source>
        <strain evidence="2">BAFB</strain>
    </source>
</reference>
<dbReference type="EMBL" id="JZDQ02000020">
    <property type="protein sequence ID" value="OIJ25938.1"/>
    <property type="molecule type" value="Genomic_DNA"/>
</dbReference>
<protein>
    <submittedName>
        <fullName evidence="2">MarR family transcriptional regulator</fullName>
    </submittedName>
</protein>
<gene>
    <name evidence="2" type="ORF">UG56_015280</name>
</gene>
<name>A0A1J4N326_9ACTN</name>
<dbReference type="InterPro" id="IPR000835">
    <property type="entry name" value="HTH_MarR-typ"/>
</dbReference>
<dbReference type="Proteomes" id="UP000033772">
    <property type="component" value="Unassembled WGS sequence"/>
</dbReference>
<dbReference type="InterPro" id="IPR052526">
    <property type="entry name" value="HTH-type_Bedaq_tolerance"/>
</dbReference>
<comment type="caution">
    <text evidence="2">The sequence shown here is derived from an EMBL/GenBank/DDBJ whole genome shotgun (WGS) entry which is preliminary data.</text>
</comment>
<proteinExistence type="predicted"/>
<dbReference type="SUPFAM" id="SSF46785">
    <property type="entry name" value="Winged helix' DNA-binding domain"/>
    <property type="match status" value="1"/>
</dbReference>
<dbReference type="PROSITE" id="PS50995">
    <property type="entry name" value="HTH_MARR_2"/>
    <property type="match status" value="1"/>
</dbReference>
<sequence>MSTTPASGRDLSLALERVVRMVREVSTAGDISPTSATVLGVLARAGAQRVTDLARIAGVSQPAMTQLVNRLTQQGMLARVADDADRRAVLVEITDTGREVIEARRGQRAGALDAALARVSAEDRAAIAAALPALDRLVDAVLDS</sequence>
<dbReference type="AlphaFoldDB" id="A0A1J4N326"/>
<dbReference type="PROSITE" id="PS00356">
    <property type="entry name" value="HTH_LACI_1"/>
    <property type="match status" value="1"/>
</dbReference>